<dbReference type="AlphaFoldDB" id="I4EIK4"/>
<dbReference type="OrthoDB" id="162604at2"/>
<dbReference type="Proteomes" id="UP000004221">
    <property type="component" value="Unassembled WGS sequence"/>
</dbReference>
<gene>
    <name evidence="1" type="ORF">NITHO_3510021</name>
</gene>
<evidence type="ECO:0000313" key="1">
    <source>
        <dbReference type="EMBL" id="CCF84516.1"/>
    </source>
</evidence>
<protein>
    <submittedName>
        <fullName evidence="1">Uncharacterized protein</fullName>
    </submittedName>
</protein>
<organism evidence="1 2">
    <name type="scientific">Nitrolancea hollandica Lb</name>
    <dbReference type="NCBI Taxonomy" id="1129897"/>
    <lineage>
        <taxon>Bacteria</taxon>
        <taxon>Pseudomonadati</taxon>
        <taxon>Thermomicrobiota</taxon>
        <taxon>Thermomicrobia</taxon>
        <taxon>Sphaerobacterales</taxon>
        <taxon>Sphaerobacterineae</taxon>
        <taxon>Sphaerobacteraceae</taxon>
        <taxon>Nitrolancea</taxon>
    </lineage>
</organism>
<dbReference type="EMBL" id="CAGS01000281">
    <property type="protein sequence ID" value="CCF84516.1"/>
    <property type="molecule type" value="Genomic_DNA"/>
</dbReference>
<comment type="caution">
    <text evidence="1">The sequence shown here is derived from an EMBL/GenBank/DDBJ whole genome shotgun (WGS) entry which is preliminary data.</text>
</comment>
<accession>I4EIK4</accession>
<sequence length="291" mass="32798">MAYRFILEVPESIGEEAKVVVDQAPEAEVLIARHSRPVDSTQTRREITVVAHSLEIIDELYSWLRTQDEAALIELEPFGGPRVRLGQYSAYQVKALVQGDQYWMETTMPNIAHLSSPGSTSIALPATETVLPAGLSAPAEGPVSTVPKTLELYTSEQVLIRVRDIRWAEAVYRDLFEMDVVIRARREGDKWEPLPRSFDWEEGIRTGIYPGLEVLQHEPLSIVLLSVGRGNPAMEMELKHVNLVVSPESLIKLRAKVMMHPFPMADNQPHYFSFRDPYDTVWHVSDGTPAN</sequence>
<proteinExistence type="predicted"/>
<keyword evidence="2" id="KW-1185">Reference proteome</keyword>
<reference evidence="1 2" key="1">
    <citation type="journal article" date="2012" name="ISME J.">
        <title>Nitrification expanded: discovery, physiology and genomics of a nitrite-oxidizing bacterium from the phylum Chloroflexi.</title>
        <authorList>
            <person name="Sorokin D.Y."/>
            <person name="Lucker S."/>
            <person name="Vejmelkova D."/>
            <person name="Kostrikina N.A."/>
            <person name="Kleerebezem R."/>
            <person name="Rijpstra W.I."/>
            <person name="Damste J.S."/>
            <person name="Le Paslier D."/>
            <person name="Muyzer G."/>
            <person name="Wagner M."/>
            <person name="van Loosdrecht M.C."/>
            <person name="Daims H."/>
        </authorList>
    </citation>
    <scope>NUCLEOTIDE SEQUENCE [LARGE SCALE GENOMIC DNA]</scope>
    <source>
        <strain evidence="2">none</strain>
    </source>
</reference>
<dbReference type="RefSeq" id="WP_008478730.1">
    <property type="nucleotide sequence ID" value="NZ_CAGS01000281.1"/>
</dbReference>
<name>I4EIK4_9BACT</name>
<evidence type="ECO:0000313" key="2">
    <source>
        <dbReference type="Proteomes" id="UP000004221"/>
    </source>
</evidence>